<dbReference type="InterPro" id="IPR016035">
    <property type="entry name" value="Acyl_Trfase/lysoPLipase"/>
</dbReference>
<gene>
    <name evidence="8" type="primary">rssA</name>
    <name evidence="8" type="ORF">GCM10009114_01430</name>
</gene>
<feature type="compositionally biased region" description="Polar residues" evidence="6">
    <location>
        <begin position="248"/>
        <end position="263"/>
    </location>
</feature>
<feature type="short sequence motif" description="DGA/G" evidence="5">
    <location>
        <begin position="152"/>
        <end position="154"/>
    </location>
</feature>
<evidence type="ECO:0000256" key="3">
    <source>
        <dbReference type="ARBA" id="ARBA00022963"/>
    </source>
</evidence>
<feature type="region of interest" description="Disordered" evidence="6">
    <location>
        <begin position="226"/>
        <end position="263"/>
    </location>
</feature>
<dbReference type="SUPFAM" id="SSF52151">
    <property type="entry name" value="FabD/lysophospholipase-like"/>
    <property type="match status" value="1"/>
</dbReference>
<evidence type="ECO:0000313" key="9">
    <source>
        <dbReference type="Proteomes" id="UP001500359"/>
    </source>
</evidence>
<proteinExistence type="inferred from homology"/>
<sequence>MKIGLALGSGAARGWAHIGIIQALEELGVKIDVVAGCSIGAYVGAAYASNKLTPLGEWASSLTEWQVLGLMGVGIRKGALASGHRVFKALEEKFCEENFEQLALPFGVVATDLYSGKEVAFTKGPIGSAVRASCAIPALFPPVAYEGRWLVDGAVVNPVPVNLCRQLGADFVFAVNLSADFRPEVQLAFQQEHERNLQRTNDFFNKSQSFMQRIFSGRFKKSADEDIDLDDSDETLDNQYDQTPPLETVQSSADQATQSELATNQEQPTFAPVKMHLTDTTPSILGVMSSSLDILQARVTRSRLAGDPPDILIEPQLRDFGIMEFHRAGELIEEGRQSVMRVAEQIKYQLRLN</sequence>
<dbReference type="InterPro" id="IPR001423">
    <property type="entry name" value="LysoPLipase_patatin_CS"/>
</dbReference>
<dbReference type="InterPro" id="IPR002641">
    <property type="entry name" value="PNPLA_dom"/>
</dbReference>
<protein>
    <submittedName>
        <fullName evidence="8">Patatin-like phospholipase RssA</fullName>
    </submittedName>
</protein>
<dbReference type="Pfam" id="PF01734">
    <property type="entry name" value="Patatin"/>
    <property type="match status" value="1"/>
</dbReference>
<comment type="similarity">
    <text evidence="1">Belongs to the NTE family.</text>
</comment>
<evidence type="ECO:0000256" key="6">
    <source>
        <dbReference type="SAM" id="MobiDB-lite"/>
    </source>
</evidence>
<dbReference type="PROSITE" id="PS51635">
    <property type="entry name" value="PNPLA"/>
    <property type="match status" value="1"/>
</dbReference>
<keyword evidence="3 5" id="KW-0442">Lipid degradation</keyword>
<dbReference type="Gene3D" id="3.40.1090.10">
    <property type="entry name" value="Cytosolic phospholipase A2 catalytic domain"/>
    <property type="match status" value="2"/>
</dbReference>
<evidence type="ECO:0000313" key="8">
    <source>
        <dbReference type="EMBL" id="GAA0852173.1"/>
    </source>
</evidence>
<comment type="caution">
    <text evidence="5">Lacks conserved residue(s) required for the propagation of feature annotation.</text>
</comment>
<dbReference type="PANTHER" id="PTHR14226:SF76">
    <property type="entry name" value="NTE FAMILY PROTEIN RSSA"/>
    <property type="match status" value="1"/>
</dbReference>
<evidence type="ECO:0000259" key="7">
    <source>
        <dbReference type="PROSITE" id="PS51635"/>
    </source>
</evidence>
<feature type="compositionally biased region" description="Acidic residues" evidence="6">
    <location>
        <begin position="226"/>
        <end position="236"/>
    </location>
</feature>
<feature type="active site" description="Nucleophile" evidence="5">
    <location>
        <position position="38"/>
    </location>
</feature>
<dbReference type="PROSITE" id="PS01237">
    <property type="entry name" value="UPF0028"/>
    <property type="match status" value="1"/>
</dbReference>
<feature type="domain" description="PNPLA" evidence="7">
    <location>
        <begin position="5"/>
        <end position="165"/>
    </location>
</feature>
<evidence type="ECO:0000256" key="5">
    <source>
        <dbReference type="PROSITE-ProRule" id="PRU01161"/>
    </source>
</evidence>
<accession>A0ABN1LBZ1</accession>
<comment type="caution">
    <text evidence="8">The sequence shown here is derived from an EMBL/GenBank/DDBJ whole genome shotgun (WGS) entry which is preliminary data.</text>
</comment>
<reference evidence="8 9" key="1">
    <citation type="journal article" date="2019" name="Int. J. Syst. Evol. Microbiol.">
        <title>The Global Catalogue of Microorganisms (GCM) 10K type strain sequencing project: providing services to taxonomists for standard genome sequencing and annotation.</title>
        <authorList>
            <consortium name="The Broad Institute Genomics Platform"/>
            <consortium name="The Broad Institute Genome Sequencing Center for Infectious Disease"/>
            <person name="Wu L."/>
            <person name="Ma J."/>
        </authorList>
    </citation>
    <scope>NUCLEOTIDE SEQUENCE [LARGE SCALE GENOMIC DNA]</scope>
    <source>
        <strain evidence="8 9">JCM 15896</strain>
    </source>
</reference>
<feature type="active site" description="Proton acceptor" evidence="5">
    <location>
        <position position="152"/>
    </location>
</feature>
<keyword evidence="9" id="KW-1185">Reference proteome</keyword>
<dbReference type="RefSeq" id="WP_343855648.1">
    <property type="nucleotide sequence ID" value="NZ_BAAAFD010000001.1"/>
</dbReference>
<dbReference type="PANTHER" id="PTHR14226">
    <property type="entry name" value="NEUROPATHY TARGET ESTERASE/SWISS CHEESE D.MELANOGASTER"/>
    <property type="match status" value="1"/>
</dbReference>
<dbReference type="EMBL" id="BAAAFD010000001">
    <property type="protein sequence ID" value="GAA0852173.1"/>
    <property type="molecule type" value="Genomic_DNA"/>
</dbReference>
<dbReference type="Proteomes" id="UP001500359">
    <property type="component" value="Unassembled WGS sequence"/>
</dbReference>
<evidence type="ECO:0000256" key="4">
    <source>
        <dbReference type="ARBA" id="ARBA00023098"/>
    </source>
</evidence>
<dbReference type="InterPro" id="IPR050301">
    <property type="entry name" value="NTE"/>
</dbReference>
<feature type="short sequence motif" description="GXSXG" evidence="5">
    <location>
        <begin position="36"/>
        <end position="40"/>
    </location>
</feature>
<evidence type="ECO:0000256" key="1">
    <source>
        <dbReference type="ARBA" id="ARBA00006636"/>
    </source>
</evidence>
<evidence type="ECO:0000256" key="2">
    <source>
        <dbReference type="ARBA" id="ARBA00022801"/>
    </source>
</evidence>
<organism evidence="8 9">
    <name type="scientific">Aliiglaciecola litoralis</name>
    <dbReference type="NCBI Taxonomy" id="582857"/>
    <lineage>
        <taxon>Bacteria</taxon>
        <taxon>Pseudomonadati</taxon>
        <taxon>Pseudomonadota</taxon>
        <taxon>Gammaproteobacteria</taxon>
        <taxon>Alteromonadales</taxon>
        <taxon>Alteromonadaceae</taxon>
        <taxon>Aliiglaciecola</taxon>
    </lineage>
</organism>
<keyword evidence="4 5" id="KW-0443">Lipid metabolism</keyword>
<keyword evidence="2 5" id="KW-0378">Hydrolase</keyword>
<name>A0ABN1LBZ1_9ALTE</name>